<evidence type="ECO:0000256" key="4">
    <source>
        <dbReference type="PROSITE-ProRule" id="PRU00473"/>
    </source>
</evidence>
<dbReference type="InterPro" id="IPR036737">
    <property type="entry name" value="OmpA-like_sf"/>
</dbReference>
<feature type="region of interest" description="Disordered" evidence="5">
    <location>
        <begin position="170"/>
        <end position="203"/>
    </location>
</feature>
<evidence type="ECO:0000256" key="2">
    <source>
        <dbReference type="ARBA" id="ARBA00023136"/>
    </source>
</evidence>
<proteinExistence type="predicted"/>
<evidence type="ECO:0000256" key="5">
    <source>
        <dbReference type="SAM" id="MobiDB-lite"/>
    </source>
</evidence>
<dbReference type="InterPro" id="IPR050330">
    <property type="entry name" value="Bact_OuterMem_StrucFunc"/>
</dbReference>
<dbReference type="GO" id="GO:0009279">
    <property type="term" value="C:cell outer membrane"/>
    <property type="evidence" value="ECO:0007669"/>
    <property type="project" value="UniProtKB-SubCell"/>
</dbReference>
<accession>A0A5J6V6Z7</accession>
<dbReference type="Gene3D" id="3.30.1330.60">
    <property type="entry name" value="OmpA-like domain"/>
    <property type="match status" value="1"/>
</dbReference>
<dbReference type="EMBL" id="CP044427">
    <property type="protein sequence ID" value="QFG69377.1"/>
    <property type="molecule type" value="Genomic_DNA"/>
</dbReference>
<dbReference type="AlphaFoldDB" id="A0A5J6V6Z7"/>
<dbReference type="OrthoDB" id="5166631at2"/>
<evidence type="ECO:0000313" key="7">
    <source>
        <dbReference type="EMBL" id="QFG69377.1"/>
    </source>
</evidence>
<evidence type="ECO:0000313" key="8">
    <source>
        <dbReference type="Proteomes" id="UP000326546"/>
    </source>
</evidence>
<keyword evidence="3" id="KW-0998">Cell outer membrane</keyword>
<dbReference type="SUPFAM" id="SSF103088">
    <property type="entry name" value="OmpA-like"/>
    <property type="match status" value="1"/>
</dbReference>
<dbReference type="PANTHER" id="PTHR30329">
    <property type="entry name" value="STATOR ELEMENT OF FLAGELLAR MOTOR COMPLEX"/>
    <property type="match status" value="1"/>
</dbReference>
<sequence length="203" mass="21984">MRRLGAAPRHSPRFGRTWAVVAGTALVLTVTGQALADERGDVLDSLPSSAWGQSIVALESSTTVLDERITYLEPRISPFETRTTEGEETVITLSSDILFAFGEATIEPEAERRIGELLADVPDGATVQVHGHTDSIGGRDFNQALSEDRAETVAEVILADRPDLQLEVEGFGMDDPVEPNATDGEDNPEGRALNRRVEVRFDG</sequence>
<keyword evidence="2 4" id="KW-0472">Membrane</keyword>
<evidence type="ECO:0000256" key="3">
    <source>
        <dbReference type="ARBA" id="ARBA00023237"/>
    </source>
</evidence>
<reference evidence="7 8" key="1">
    <citation type="submission" date="2019-09" db="EMBL/GenBank/DDBJ databases">
        <title>Serinicoccus pratensis sp. nov., isolated from meadow soil.</title>
        <authorList>
            <person name="Zhang W."/>
        </authorList>
    </citation>
    <scope>NUCLEOTIDE SEQUENCE [LARGE SCALE GENOMIC DNA]</scope>
    <source>
        <strain evidence="7 8">W204</strain>
    </source>
</reference>
<dbReference type="PANTHER" id="PTHR30329:SF21">
    <property type="entry name" value="LIPOPROTEIN YIAD-RELATED"/>
    <property type="match status" value="1"/>
</dbReference>
<evidence type="ECO:0000259" key="6">
    <source>
        <dbReference type="PROSITE" id="PS51123"/>
    </source>
</evidence>
<dbReference type="PRINTS" id="PR01021">
    <property type="entry name" value="OMPADOMAIN"/>
</dbReference>
<name>A0A5J6V6Z7_9MICO</name>
<keyword evidence="8" id="KW-1185">Reference proteome</keyword>
<feature type="domain" description="OmpA-like" evidence="6">
    <location>
        <begin position="86"/>
        <end position="203"/>
    </location>
</feature>
<gene>
    <name evidence="7" type="ORF">FY030_12265</name>
</gene>
<protein>
    <submittedName>
        <fullName evidence="7">OmpA family protein</fullName>
    </submittedName>
</protein>
<dbReference type="Proteomes" id="UP000326546">
    <property type="component" value="Chromosome"/>
</dbReference>
<dbReference type="Pfam" id="PF00691">
    <property type="entry name" value="OmpA"/>
    <property type="match status" value="1"/>
</dbReference>
<dbReference type="InterPro" id="IPR006665">
    <property type="entry name" value="OmpA-like"/>
</dbReference>
<dbReference type="PROSITE" id="PS51123">
    <property type="entry name" value="OMPA_2"/>
    <property type="match status" value="1"/>
</dbReference>
<dbReference type="RefSeq" id="WP_158061751.1">
    <property type="nucleotide sequence ID" value="NZ_CP044427.1"/>
</dbReference>
<dbReference type="InterPro" id="IPR006664">
    <property type="entry name" value="OMP_bac"/>
</dbReference>
<evidence type="ECO:0000256" key="1">
    <source>
        <dbReference type="ARBA" id="ARBA00004442"/>
    </source>
</evidence>
<dbReference type="KEGG" id="serw:FY030_12265"/>
<organism evidence="7 8">
    <name type="scientific">Ornithinimicrobium pratense</name>
    <dbReference type="NCBI Taxonomy" id="2593973"/>
    <lineage>
        <taxon>Bacteria</taxon>
        <taxon>Bacillati</taxon>
        <taxon>Actinomycetota</taxon>
        <taxon>Actinomycetes</taxon>
        <taxon>Micrococcales</taxon>
        <taxon>Ornithinimicrobiaceae</taxon>
        <taxon>Ornithinimicrobium</taxon>
    </lineage>
</organism>
<comment type="subcellular location">
    <subcellularLocation>
        <location evidence="1">Cell outer membrane</location>
    </subcellularLocation>
</comment>
<dbReference type="CDD" id="cd07185">
    <property type="entry name" value="OmpA_C-like"/>
    <property type="match status" value="1"/>
</dbReference>